<dbReference type="PANTHER" id="PTHR45856">
    <property type="entry name" value="ALPHA/BETA-HYDROLASES SUPERFAMILY PROTEIN"/>
    <property type="match status" value="1"/>
</dbReference>
<dbReference type="Pfam" id="PF01764">
    <property type="entry name" value="Lipase_3"/>
    <property type="match status" value="1"/>
</dbReference>
<dbReference type="AlphaFoldDB" id="A0A167CW36"/>
<sequence>MLFKTILGLAAIVAAKPIATNGNETSLETRGIIRVTTKELNSIKFFSQHAAAAYCNSDTATGQPLRCNNAACPLVMLNKPVVVASMALSGKFTGVGAYVAIDFRRKEIVFAVRGSNNIRNYITDMIFAWSDCDLTPQCKLHAGFAAAWNEIRGTALNAIKSAHRQYPNYKIVSTGHSLGAAIATIGAAYLRRDGLAVDLYTFGSPRIGNNKFANWFISRPGGHWRVTHESDIIPRLPPIFMGYRHVSPEYWLSGGSSEQTDYSVSQVSVCSGIANTQCNGSRFTPDMFAHLYYLGDTAACAAFPLHLRDGNSEEGSLPQDLMDRLASWSQQDHQLAGTFYYLDDSEYVDGNEFVETNEI</sequence>
<evidence type="ECO:0000259" key="5">
    <source>
        <dbReference type="Pfam" id="PF01764"/>
    </source>
</evidence>
<comment type="catalytic activity">
    <reaction evidence="2">
        <text>a diacylglycerol + H2O = a monoacylglycerol + a fatty acid + H(+)</text>
        <dbReference type="Rhea" id="RHEA:32731"/>
        <dbReference type="ChEBI" id="CHEBI:15377"/>
        <dbReference type="ChEBI" id="CHEBI:15378"/>
        <dbReference type="ChEBI" id="CHEBI:17408"/>
        <dbReference type="ChEBI" id="CHEBI:18035"/>
        <dbReference type="ChEBI" id="CHEBI:28868"/>
    </reaction>
</comment>
<evidence type="ECO:0000313" key="8">
    <source>
        <dbReference type="Proteomes" id="UP000243498"/>
    </source>
</evidence>
<accession>A0A5C6G6P1</accession>
<feature type="domain" description="Fungal lipase-type" evidence="5">
    <location>
        <begin position="109"/>
        <end position="239"/>
    </location>
</feature>
<evidence type="ECO:0000256" key="4">
    <source>
        <dbReference type="SAM" id="SignalP"/>
    </source>
</evidence>
<dbReference type="InterPro" id="IPR051218">
    <property type="entry name" value="Sec_MonoDiacylglyc_Lipase"/>
</dbReference>
<comment type="catalytic activity">
    <reaction evidence="3">
        <text>a monoacylglycerol + H2O = glycerol + a fatty acid + H(+)</text>
        <dbReference type="Rhea" id="RHEA:15245"/>
        <dbReference type="ChEBI" id="CHEBI:15377"/>
        <dbReference type="ChEBI" id="CHEBI:15378"/>
        <dbReference type="ChEBI" id="CHEBI:17408"/>
        <dbReference type="ChEBI" id="CHEBI:17754"/>
        <dbReference type="ChEBI" id="CHEBI:28868"/>
    </reaction>
</comment>
<dbReference type="CDD" id="cd00519">
    <property type="entry name" value="Lipase_3"/>
    <property type="match status" value="1"/>
</dbReference>
<dbReference type="OMA" id="CTRCECT"/>
<name>A0A167CW36_METRR</name>
<keyword evidence="4" id="KW-0732">Signal</keyword>
<feature type="signal peptide" evidence="4">
    <location>
        <begin position="1"/>
        <end position="15"/>
    </location>
</feature>
<comment type="similarity">
    <text evidence="1">Belongs to the AB hydrolase superfamily. Lipase family. Class 3 subfamily.</text>
</comment>
<evidence type="ECO:0000256" key="2">
    <source>
        <dbReference type="ARBA" id="ARBA00047591"/>
    </source>
</evidence>
<reference evidence="6 8" key="1">
    <citation type="journal article" date="2016" name="Genome Biol. Evol.">
        <title>Divergent and convergent evolution of fungal pathogenicity.</title>
        <authorList>
            <person name="Shang Y."/>
            <person name="Xiao G."/>
            <person name="Zheng P."/>
            <person name="Cen K."/>
            <person name="Zhan S."/>
            <person name="Wang C."/>
        </authorList>
    </citation>
    <scope>NUCLEOTIDE SEQUENCE [LARGE SCALE GENOMIC DNA]</scope>
    <source>
        <strain evidence="6 8">RCEF 4871</strain>
    </source>
</reference>
<evidence type="ECO:0000313" key="7">
    <source>
        <dbReference type="EMBL" id="TWU73370.1"/>
    </source>
</evidence>
<evidence type="ECO:0000313" key="9">
    <source>
        <dbReference type="Proteomes" id="UP000317257"/>
    </source>
</evidence>
<evidence type="ECO:0000256" key="3">
    <source>
        <dbReference type="ARBA" id="ARBA00048461"/>
    </source>
</evidence>
<dbReference type="InterPro" id="IPR002921">
    <property type="entry name" value="Fungal_lipase-type"/>
</dbReference>
<organism evidence="6 8">
    <name type="scientific">Metarhizium rileyi (strain RCEF 4871)</name>
    <name type="common">Nomuraea rileyi</name>
    <dbReference type="NCBI Taxonomy" id="1649241"/>
    <lineage>
        <taxon>Eukaryota</taxon>
        <taxon>Fungi</taxon>
        <taxon>Dikarya</taxon>
        <taxon>Ascomycota</taxon>
        <taxon>Pezizomycotina</taxon>
        <taxon>Sordariomycetes</taxon>
        <taxon>Hypocreomycetidae</taxon>
        <taxon>Hypocreales</taxon>
        <taxon>Clavicipitaceae</taxon>
        <taxon>Metarhizium</taxon>
    </lineage>
</organism>
<dbReference type="SUPFAM" id="SSF53474">
    <property type="entry name" value="alpha/beta-Hydrolases"/>
    <property type="match status" value="1"/>
</dbReference>
<evidence type="ECO:0000313" key="6">
    <source>
        <dbReference type="EMBL" id="OAA41642.1"/>
    </source>
</evidence>
<gene>
    <name evidence="7" type="ORF">ED733_001399</name>
    <name evidence="6" type="ORF">NOR_05150</name>
</gene>
<dbReference type="Gene3D" id="3.40.50.1820">
    <property type="entry name" value="alpha/beta hydrolase"/>
    <property type="match status" value="1"/>
</dbReference>
<protein>
    <submittedName>
        <fullName evidence="6">Lipase</fullName>
    </submittedName>
</protein>
<dbReference type="Proteomes" id="UP000317257">
    <property type="component" value="Unassembled WGS sequence"/>
</dbReference>
<dbReference type="InterPro" id="IPR029058">
    <property type="entry name" value="AB_hydrolase_fold"/>
</dbReference>
<dbReference type="OrthoDB" id="426718at2759"/>
<reference evidence="9" key="2">
    <citation type="submission" date="2018-12" db="EMBL/GenBank/DDBJ databases">
        <title>The complete genome of Metarhizium rileyi, a key fungal pathogen of Lepidoptera.</title>
        <authorList>
            <person name="Binneck E."/>
            <person name="Lastra C.C.L."/>
            <person name="Sosa-Gomez D.R."/>
        </authorList>
    </citation>
    <scope>NUCLEOTIDE SEQUENCE [LARGE SCALE GENOMIC DNA]</scope>
    <source>
        <strain evidence="9">Cep018-CH2</strain>
    </source>
</reference>
<feature type="chain" id="PRO_5012339452" evidence="4">
    <location>
        <begin position="16"/>
        <end position="359"/>
    </location>
</feature>
<dbReference type="PANTHER" id="PTHR45856:SF11">
    <property type="entry name" value="FUNGAL LIPASE-LIKE DOMAIN-CONTAINING PROTEIN"/>
    <property type="match status" value="1"/>
</dbReference>
<evidence type="ECO:0000256" key="1">
    <source>
        <dbReference type="ARBA" id="ARBA00043996"/>
    </source>
</evidence>
<dbReference type="EMBL" id="AZHC01000015">
    <property type="protein sequence ID" value="OAA41642.1"/>
    <property type="molecule type" value="Genomic_DNA"/>
</dbReference>
<comment type="caution">
    <text evidence="6">The sequence shown here is derived from an EMBL/GenBank/DDBJ whole genome shotgun (WGS) entry which is preliminary data.</text>
</comment>
<reference evidence="7" key="3">
    <citation type="journal article" date="2019" name="Microbiol. Resour. Announc.">
        <title>Genome Sequence of Metarhizium rileyi, a Microbial Control Agent for Lepidoptera.</title>
        <authorList>
            <person name="Binneck E."/>
            <person name="Lastra C.C.L."/>
            <person name="Sosa-Gomez D.R."/>
        </authorList>
    </citation>
    <scope>NUCLEOTIDE SEQUENCE</scope>
    <source>
        <strain evidence="7">Cep018-CH2</strain>
    </source>
</reference>
<keyword evidence="8" id="KW-1185">Reference proteome</keyword>
<dbReference type="EMBL" id="SBHS01000018">
    <property type="protein sequence ID" value="TWU73370.1"/>
    <property type="molecule type" value="Genomic_DNA"/>
</dbReference>
<dbReference type="Proteomes" id="UP000243498">
    <property type="component" value="Unassembled WGS sequence"/>
</dbReference>
<dbReference type="GO" id="GO:0006629">
    <property type="term" value="P:lipid metabolic process"/>
    <property type="evidence" value="ECO:0007669"/>
    <property type="project" value="InterPro"/>
</dbReference>
<accession>A0A167CW36</accession>
<proteinExistence type="inferred from homology"/>